<keyword evidence="3" id="KW-1185">Reference proteome</keyword>
<comment type="caution">
    <text evidence="2">The sequence shown here is derived from an EMBL/GenBank/DDBJ whole genome shotgun (WGS) entry which is preliminary data.</text>
</comment>
<evidence type="ECO:0000256" key="1">
    <source>
        <dbReference type="SAM" id="MobiDB-lite"/>
    </source>
</evidence>
<gene>
    <name evidence="2" type="ORF">DFH05DRAFT_1401798</name>
</gene>
<feature type="region of interest" description="Disordered" evidence="1">
    <location>
        <begin position="1"/>
        <end position="46"/>
    </location>
</feature>
<feature type="compositionally biased region" description="Polar residues" evidence="1">
    <location>
        <begin position="1"/>
        <end position="16"/>
    </location>
</feature>
<dbReference type="Proteomes" id="UP001142393">
    <property type="component" value="Unassembled WGS sequence"/>
</dbReference>
<name>A0A9W8NWV9_9AGAR</name>
<dbReference type="AlphaFoldDB" id="A0A9W8NWV9"/>
<evidence type="ECO:0000313" key="3">
    <source>
        <dbReference type="Proteomes" id="UP001142393"/>
    </source>
</evidence>
<accession>A0A9W8NWV9</accession>
<feature type="non-terminal residue" evidence="2">
    <location>
        <position position="1006"/>
    </location>
</feature>
<sequence length="1006" mass="113392">SCPSPASSRETLQVPTSMRKHPRLDETSDDYDTSDSNSHKRKSKKIWKYVSRAPRRSASERKKGLESDEYISSVLNEREVKCAACGSCIQLGKAYEPNNWLKHRNLCPRITLKQTVRFGLLARRQFPYKDFPKLKSDDIHSTATVDRAPVPADGVLDSNVSKWTESEWAQMRPLLSGYARWEVDLAGQYVKSTQCEQQTFNSDSVCDKCRGVANDDSFKRAVRKVAKHHEAQLPEDERLKKVLLREKHASLSSDRMQQIQRRYVNDLLSDKILFDITESLKTGDAHDCFLRLWKHARAGNLNNHQRVVDICEALDDRIGREASDNRKLICGIRYSQNVINFMMMMRSYGHNSHRQYTMFTSVFGGPSSRHLQTLRAKSTDAMQNPYLIFENVARFKRYYDSTKYTGPVIAASDCTKVKARLSFSVQFGHHILGSTMPLEMVEVDTAEDIEEIVKQIASDKTFATQVRAIMMKIPLPRCPAVVIALLPTGGKESAEEIHQMHMRLVAMSEQLNLPLVALAADGAATELSSQSLMDEENTGRPSLVYENQAYGIRLSAPVFRTGPLVSVTDAPHARKTARNQPQHGTHTASLGIGFLVNCSLIEIYMLDGAGLVLRDVDNVDKQDDGAARRIFHTNVLCAMQTTSKSDKYYPSAPFSIHNITTEFVEHFFGIGRELLSDFSYAEFLKIVQHIMVRQRIMESGSVTPGTSLKDSASGYIFDPSTDLRAPSHESIACVIITRSQIDKLVRIAYSEAVHLCRDILYIPAPKIPSFTKQPLLHLSACVWPETIANAEDSDSDIEIGDDELKSDEDDASEEEYEWLSHLNDKEDIDDSDHMNYTAGITAKYTARYSALCDDLETIIDYNSLRDTDINLPRSSYPVISPVAPVAMVPTIDFSKIINADTSKISVAACLDARRAWQSATSTKSERSVKLSDKFALKHVVSMDREDGTVEKKMSPKEGSHRVRIAQDQNIELQKQHKNRRRQERWLATTTKINKSLGSSDSEFVEF</sequence>
<organism evidence="2 3">
    <name type="scientific">Lentinula detonsa</name>
    <dbReference type="NCBI Taxonomy" id="2804962"/>
    <lineage>
        <taxon>Eukaryota</taxon>
        <taxon>Fungi</taxon>
        <taxon>Dikarya</taxon>
        <taxon>Basidiomycota</taxon>
        <taxon>Agaricomycotina</taxon>
        <taxon>Agaricomycetes</taxon>
        <taxon>Agaricomycetidae</taxon>
        <taxon>Agaricales</taxon>
        <taxon>Marasmiineae</taxon>
        <taxon>Omphalotaceae</taxon>
        <taxon>Lentinula</taxon>
    </lineage>
</organism>
<protein>
    <submittedName>
        <fullName evidence="2">Uncharacterized protein</fullName>
    </submittedName>
</protein>
<reference evidence="2 3" key="1">
    <citation type="journal article" date="2023" name="Proc. Natl. Acad. Sci. U.S.A.">
        <title>A global phylogenomic analysis of the shiitake genus Lentinula.</title>
        <authorList>
            <person name="Sierra-Patev S."/>
            <person name="Min B."/>
            <person name="Naranjo-Ortiz M."/>
            <person name="Looney B."/>
            <person name="Konkel Z."/>
            <person name="Slot J.C."/>
            <person name="Sakamoto Y."/>
            <person name="Steenwyk J.L."/>
            <person name="Rokas A."/>
            <person name="Carro J."/>
            <person name="Camarero S."/>
            <person name="Ferreira P."/>
            <person name="Molpeceres G."/>
            <person name="Ruiz-Duenas F.J."/>
            <person name="Serrano A."/>
            <person name="Henrissat B."/>
            <person name="Drula E."/>
            <person name="Hughes K.W."/>
            <person name="Mata J.L."/>
            <person name="Ishikawa N.K."/>
            <person name="Vargas-Isla R."/>
            <person name="Ushijima S."/>
            <person name="Smith C.A."/>
            <person name="Donoghue J."/>
            <person name="Ahrendt S."/>
            <person name="Andreopoulos W."/>
            <person name="He G."/>
            <person name="LaButti K."/>
            <person name="Lipzen A."/>
            <person name="Ng V."/>
            <person name="Riley R."/>
            <person name="Sandor L."/>
            <person name="Barry K."/>
            <person name="Martinez A.T."/>
            <person name="Xiao Y."/>
            <person name="Gibbons J.G."/>
            <person name="Terashima K."/>
            <person name="Grigoriev I.V."/>
            <person name="Hibbett D."/>
        </authorList>
    </citation>
    <scope>NUCLEOTIDE SEQUENCE [LARGE SCALE GENOMIC DNA]</scope>
    <source>
        <strain evidence="2 3">TFB7810</strain>
    </source>
</reference>
<feature type="region of interest" description="Disordered" evidence="1">
    <location>
        <begin position="792"/>
        <end position="812"/>
    </location>
</feature>
<proteinExistence type="predicted"/>
<evidence type="ECO:0000313" key="2">
    <source>
        <dbReference type="EMBL" id="KAJ3742511.1"/>
    </source>
</evidence>
<dbReference type="EMBL" id="JANVFU010000010">
    <property type="protein sequence ID" value="KAJ3742511.1"/>
    <property type="molecule type" value="Genomic_DNA"/>
</dbReference>